<reference evidence="2 3" key="1">
    <citation type="journal article" date="2024" name="Microbiol. Resour. Announc.">
        <title>Genome annotations for the ascomycete fungi Trichoderma harzianum, Trichoderma aggressivum, and Purpureocillium lilacinum.</title>
        <authorList>
            <person name="Beijen E.P.W."/>
            <person name="Ohm R.A."/>
        </authorList>
    </citation>
    <scope>NUCLEOTIDE SEQUENCE [LARGE SCALE GENOMIC DNA]</scope>
    <source>
        <strain evidence="2 3">CBS 150709</strain>
    </source>
</reference>
<gene>
    <name evidence="2" type="ORF">Purlil1_3796</name>
</gene>
<keyword evidence="3" id="KW-1185">Reference proteome</keyword>
<feature type="compositionally biased region" description="Polar residues" evidence="1">
    <location>
        <begin position="93"/>
        <end position="108"/>
    </location>
</feature>
<evidence type="ECO:0000313" key="2">
    <source>
        <dbReference type="EMBL" id="KAK4091957.1"/>
    </source>
</evidence>
<name>A0ABR0C6K3_PURLI</name>
<comment type="caution">
    <text evidence="2">The sequence shown here is derived from an EMBL/GenBank/DDBJ whole genome shotgun (WGS) entry which is preliminary data.</text>
</comment>
<dbReference type="EMBL" id="JAWRVI010000010">
    <property type="protein sequence ID" value="KAK4091957.1"/>
    <property type="molecule type" value="Genomic_DNA"/>
</dbReference>
<accession>A0ABR0C6K3</accession>
<sequence length="195" mass="21404">MEAAAPHVLVVDLARLCQEASYIFIPLLGRHPPVRLSSTHPYYTAPALQADGREQTTNKRKTRRGLTGNWNFCIVLRPAWLVALGTSFYQPADKQTTPTSPHTQTASLNGGHLEPASTCSTSVQSSHPPAPEIFQVRSTVINMCVWVTSQYYTSCGCTIEERTQHPVCTCQTVVPQAGQTWDGYCQSASCPNPKK</sequence>
<proteinExistence type="predicted"/>
<evidence type="ECO:0000256" key="1">
    <source>
        <dbReference type="SAM" id="MobiDB-lite"/>
    </source>
</evidence>
<dbReference type="Proteomes" id="UP001287286">
    <property type="component" value="Unassembled WGS sequence"/>
</dbReference>
<organism evidence="2 3">
    <name type="scientific">Purpureocillium lilacinum</name>
    <name type="common">Paecilomyces lilacinus</name>
    <dbReference type="NCBI Taxonomy" id="33203"/>
    <lineage>
        <taxon>Eukaryota</taxon>
        <taxon>Fungi</taxon>
        <taxon>Dikarya</taxon>
        <taxon>Ascomycota</taxon>
        <taxon>Pezizomycotina</taxon>
        <taxon>Sordariomycetes</taxon>
        <taxon>Hypocreomycetidae</taxon>
        <taxon>Hypocreales</taxon>
        <taxon>Ophiocordycipitaceae</taxon>
        <taxon>Purpureocillium</taxon>
    </lineage>
</organism>
<feature type="compositionally biased region" description="Polar residues" evidence="1">
    <location>
        <begin position="117"/>
        <end position="127"/>
    </location>
</feature>
<protein>
    <submittedName>
        <fullName evidence="2">Uncharacterized protein</fullName>
    </submittedName>
</protein>
<feature type="region of interest" description="Disordered" evidence="1">
    <location>
        <begin position="93"/>
        <end position="128"/>
    </location>
</feature>
<evidence type="ECO:0000313" key="3">
    <source>
        <dbReference type="Proteomes" id="UP001287286"/>
    </source>
</evidence>